<keyword evidence="1" id="KW-1133">Transmembrane helix</keyword>
<protein>
    <submittedName>
        <fullName evidence="2">Uncharacterized protein</fullName>
    </submittedName>
</protein>
<dbReference type="EMBL" id="VOHK01000003">
    <property type="protein sequence ID" value="TWT21067.1"/>
    <property type="molecule type" value="Genomic_DNA"/>
</dbReference>
<keyword evidence="1" id="KW-0812">Transmembrane</keyword>
<gene>
    <name evidence="2" type="ORF">FQY83_06805</name>
</gene>
<dbReference type="Proteomes" id="UP000319980">
    <property type="component" value="Unassembled WGS sequence"/>
</dbReference>
<dbReference type="OrthoDB" id="6398428at2"/>
<dbReference type="RefSeq" id="WP_146386430.1">
    <property type="nucleotide sequence ID" value="NZ_VOHK01000003.1"/>
</dbReference>
<keyword evidence="1" id="KW-0472">Membrane</keyword>
<keyword evidence="3" id="KW-1185">Reference proteome</keyword>
<reference evidence="2 3" key="1">
    <citation type="journal article" date="2008" name="Int. J. Syst. Evol. Microbiol.">
        <title>Luteimonas marina sp. nov., isolated from seawater.</title>
        <authorList>
            <person name="Baik K.S."/>
            <person name="Park S.C."/>
            <person name="Kim M.S."/>
            <person name="Kim E.M."/>
            <person name="Park C."/>
            <person name="Chun J."/>
            <person name="Seong C.N."/>
        </authorList>
    </citation>
    <scope>NUCLEOTIDE SEQUENCE [LARGE SCALE GENOMIC DNA]</scope>
    <source>
        <strain evidence="2 3">FR1330</strain>
    </source>
</reference>
<sequence length="322" mass="34962">MNDSVLKPVSPSLPADLRTGDQAIDRYLAQINAHLIGTRSVRRMTLVEARDFVVDASIDAPDRGAAILAATGEFGSPEDIGSTQRRERHGVLLKIALMAGPAFALLMLLMQVLGLSAPGGWRSLAIVFVWNMLAFGLGMGALFAYAIGTPAPSKTAPATATGENGFVATYLDSSRMLCRILFAVFGSMQLLLLLSLFGADPTGIFNAWAWPLTAFLLFVNFKNVAAPLHALRFRAEATPGTLRIHRLTGPLLLQRRQIVTVARPSYLRQAFSMLYGQQHRIGWRADDGRLRHVTVSLTPDVINGGRLRAWLEAAADENAART</sequence>
<evidence type="ECO:0000313" key="3">
    <source>
        <dbReference type="Proteomes" id="UP000319980"/>
    </source>
</evidence>
<feature type="transmembrane region" description="Helical" evidence="1">
    <location>
        <begin position="180"/>
        <end position="199"/>
    </location>
</feature>
<feature type="transmembrane region" description="Helical" evidence="1">
    <location>
        <begin position="91"/>
        <end position="113"/>
    </location>
</feature>
<comment type="caution">
    <text evidence="2">The sequence shown here is derived from an EMBL/GenBank/DDBJ whole genome shotgun (WGS) entry which is preliminary data.</text>
</comment>
<feature type="transmembrane region" description="Helical" evidence="1">
    <location>
        <begin position="125"/>
        <end position="147"/>
    </location>
</feature>
<organism evidence="2 3">
    <name type="scientific">Luteimonas marina</name>
    <dbReference type="NCBI Taxonomy" id="488485"/>
    <lineage>
        <taxon>Bacteria</taxon>
        <taxon>Pseudomonadati</taxon>
        <taxon>Pseudomonadota</taxon>
        <taxon>Gammaproteobacteria</taxon>
        <taxon>Lysobacterales</taxon>
        <taxon>Lysobacteraceae</taxon>
        <taxon>Luteimonas</taxon>
    </lineage>
</organism>
<evidence type="ECO:0000313" key="2">
    <source>
        <dbReference type="EMBL" id="TWT21067.1"/>
    </source>
</evidence>
<feature type="transmembrane region" description="Helical" evidence="1">
    <location>
        <begin position="205"/>
        <end position="225"/>
    </location>
</feature>
<dbReference type="AlphaFoldDB" id="A0A5C5U4S4"/>
<name>A0A5C5U4S4_9GAMM</name>
<evidence type="ECO:0000256" key="1">
    <source>
        <dbReference type="SAM" id="Phobius"/>
    </source>
</evidence>
<accession>A0A5C5U4S4</accession>
<proteinExistence type="predicted"/>